<reference evidence="1" key="1">
    <citation type="journal article" date="2017" name="Parasit. Vectors">
        <title>Sialotranscriptomics of Rhipicephalus zambeziensis reveals intricate expression profiles of secretory proteins and suggests tight temporal transcriptional regulation during blood-feeding.</title>
        <authorList>
            <person name="de Castro M.H."/>
            <person name="de Klerk D."/>
            <person name="Pienaar R."/>
            <person name="Rees D.J.G."/>
            <person name="Mans B.J."/>
        </authorList>
    </citation>
    <scope>NUCLEOTIDE SEQUENCE</scope>
    <source>
        <tissue evidence="1">Salivary glands</tissue>
    </source>
</reference>
<sequence length="101" mass="10998">MLICHNVSDTSASMRPDTNRFPEVREGMQSGHRRVNQVGICVMCGSHESARLHFPCAGISLSDPVTSILGIAKNAVQKSKQSYNLNQNHCGSFCKSPATCF</sequence>
<accession>A0A224YI71</accession>
<name>A0A224YI71_9ACAR</name>
<protein>
    <submittedName>
        <fullName evidence="1">Uncharacterized protein</fullName>
    </submittedName>
</protein>
<evidence type="ECO:0000313" key="1">
    <source>
        <dbReference type="EMBL" id="MAA13522.1"/>
    </source>
</evidence>
<organism evidence="1">
    <name type="scientific">Rhipicephalus zambeziensis</name>
    <dbReference type="NCBI Taxonomy" id="60191"/>
    <lineage>
        <taxon>Eukaryota</taxon>
        <taxon>Metazoa</taxon>
        <taxon>Ecdysozoa</taxon>
        <taxon>Arthropoda</taxon>
        <taxon>Chelicerata</taxon>
        <taxon>Arachnida</taxon>
        <taxon>Acari</taxon>
        <taxon>Parasitiformes</taxon>
        <taxon>Ixodida</taxon>
        <taxon>Ixodoidea</taxon>
        <taxon>Ixodidae</taxon>
        <taxon>Rhipicephalinae</taxon>
        <taxon>Rhipicephalus</taxon>
        <taxon>Rhipicephalus</taxon>
    </lineage>
</organism>
<dbReference type="EMBL" id="GFPF01002376">
    <property type="protein sequence ID" value="MAA13522.1"/>
    <property type="molecule type" value="Transcribed_RNA"/>
</dbReference>
<proteinExistence type="predicted"/>
<dbReference type="AlphaFoldDB" id="A0A224YI71"/>